<dbReference type="GO" id="GO:0055085">
    <property type="term" value="P:transmembrane transport"/>
    <property type="evidence" value="ECO:0007669"/>
    <property type="project" value="InterPro"/>
</dbReference>
<dbReference type="PANTHER" id="PTHR33376">
    <property type="match status" value="1"/>
</dbReference>
<evidence type="ECO:0000313" key="3">
    <source>
        <dbReference type="EMBL" id="GGF68984.1"/>
    </source>
</evidence>
<feature type="signal peptide" evidence="2">
    <location>
        <begin position="1"/>
        <end position="24"/>
    </location>
</feature>
<protein>
    <submittedName>
        <fullName evidence="3">C4-dicarboxylate ABC transporter</fullName>
    </submittedName>
</protein>
<evidence type="ECO:0000256" key="2">
    <source>
        <dbReference type="SAM" id="SignalP"/>
    </source>
</evidence>
<organism evidence="3 4">
    <name type="scientific">Azorhizobium oxalatiphilum</name>
    <dbReference type="NCBI Taxonomy" id="980631"/>
    <lineage>
        <taxon>Bacteria</taxon>
        <taxon>Pseudomonadati</taxon>
        <taxon>Pseudomonadota</taxon>
        <taxon>Alphaproteobacteria</taxon>
        <taxon>Hyphomicrobiales</taxon>
        <taxon>Xanthobacteraceae</taxon>
        <taxon>Azorhizobium</taxon>
    </lineage>
</organism>
<gene>
    <name evidence="3" type="ORF">GCM10007301_30820</name>
</gene>
<dbReference type="Pfam" id="PF03480">
    <property type="entry name" value="DctP"/>
    <property type="match status" value="1"/>
</dbReference>
<keyword evidence="4" id="KW-1185">Reference proteome</keyword>
<reference evidence="3" key="2">
    <citation type="submission" date="2020-09" db="EMBL/GenBank/DDBJ databases">
        <authorList>
            <person name="Sun Q."/>
            <person name="Sedlacek I."/>
        </authorList>
    </citation>
    <scope>NUCLEOTIDE SEQUENCE</scope>
    <source>
        <strain evidence="3">CCM 7897</strain>
    </source>
</reference>
<feature type="chain" id="PRO_5037692177" evidence="2">
    <location>
        <begin position="25"/>
        <end position="343"/>
    </location>
</feature>
<dbReference type="Gene3D" id="3.40.190.170">
    <property type="entry name" value="Bacterial extracellular solute-binding protein, family 7"/>
    <property type="match status" value="1"/>
</dbReference>
<dbReference type="AlphaFoldDB" id="A0A917C3H4"/>
<evidence type="ECO:0000313" key="4">
    <source>
        <dbReference type="Proteomes" id="UP000606044"/>
    </source>
</evidence>
<dbReference type="InterPro" id="IPR018389">
    <property type="entry name" value="DctP_fam"/>
</dbReference>
<dbReference type="PANTHER" id="PTHR33376:SF15">
    <property type="entry name" value="BLL6794 PROTEIN"/>
    <property type="match status" value="1"/>
</dbReference>
<keyword evidence="1 2" id="KW-0732">Signal</keyword>
<sequence length="343" mass="36715">MLKAPSRLAAALLVACAGLGSARAADVTHLRVADSFPSGHYLSRLLLKPWMDEVTKRTNGAIVFDYFPGQQLGKAADMLALTQNGVADIGYVAPAYVSDKMPTSEVAMLPGSFANSCEGTRAYWKVARDGLVAKQDYAPNRIRLLIAVALPPYQILTAKTPVTKLEDLKGLKLRSTGGAQDLTLRTLGAVPVRMAAPDTYESLSRGTLDGVVFPLDSVVSYNVEKLVKHSTEKANFSSFIVAYSISDNAWKKLTPEVQKIMQEAGDATVKSACAAVDQQDAEIKKKLQDAGVAFEPLTPAFSAQLTDLLKNVANEWATGLDGRGKQGTAVLKEFREALGAPAN</sequence>
<name>A0A917C3H4_9HYPH</name>
<comment type="caution">
    <text evidence="3">The sequence shown here is derived from an EMBL/GenBank/DDBJ whole genome shotgun (WGS) entry which is preliminary data.</text>
</comment>
<dbReference type="InterPro" id="IPR038404">
    <property type="entry name" value="TRAP_DctP_sf"/>
</dbReference>
<reference evidence="3" key="1">
    <citation type="journal article" date="2014" name="Int. J. Syst. Evol. Microbiol.">
        <title>Complete genome sequence of Corynebacterium casei LMG S-19264T (=DSM 44701T), isolated from a smear-ripened cheese.</title>
        <authorList>
            <consortium name="US DOE Joint Genome Institute (JGI-PGF)"/>
            <person name="Walter F."/>
            <person name="Albersmeier A."/>
            <person name="Kalinowski J."/>
            <person name="Ruckert C."/>
        </authorList>
    </citation>
    <scope>NUCLEOTIDE SEQUENCE</scope>
    <source>
        <strain evidence="3">CCM 7897</strain>
    </source>
</reference>
<dbReference type="RefSeq" id="WP_188580111.1">
    <property type="nucleotide sequence ID" value="NZ_BMCT01000004.1"/>
</dbReference>
<dbReference type="Proteomes" id="UP000606044">
    <property type="component" value="Unassembled WGS sequence"/>
</dbReference>
<proteinExistence type="predicted"/>
<evidence type="ECO:0000256" key="1">
    <source>
        <dbReference type="ARBA" id="ARBA00022729"/>
    </source>
</evidence>
<dbReference type="NCBIfam" id="NF037995">
    <property type="entry name" value="TRAP_S1"/>
    <property type="match status" value="1"/>
</dbReference>
<dbReference type="EMBL" id="BMCT01000004">
    <property type="protein sequence ID" value="GGF68984.1"/>
    <property type="molecule type" value="Genomic_DNA"/>
</dbReference>
<dbReference type="CDD" id="cd13601">
    <property type="entry name" value="PBP2_TRAP_DctP1_3_4_like"/>
    <property type="match status" value="1"/>
</dbReference>
<accession>A0A917C3H4</accession>